<protein>
    <submittedName>
        <fullName evidence="1">Uncharacterized protein</fullName>
    </submittedName>
</protein>
<dbReference type="OrthoDB" id="7205350at2"/>
<evidence type="ECO:0000313" key="2">
    <source>
        <dbReference type="Proteomes" id="UP000198788"/>
    </source>
</evidence>
<reference evidence="2" key="1">
    <citation type="submission" date="2016-10" db="EMBL/GenBank/DDBJ databases">
        <authorList>
            <person name="Varghese N."/>
            <person name="Submissions S."/>
        </authorList>
    </citation>
    <scope>NUCLEOTIDE SEQUENCE [LARGE SCALE GENOMIC DNA]</scope>
    <source>
        <strain evidence="2">CGMCC 1.10683</strain>
    </source>
</reference>
<gene>
    <name evidence="1" type="ORF">SAMN05192570_1166</name>
</gene>
<proteinExistence type="predicted"/>
<dbReference type="EMBL" id="FOZV01000002">
    <property type="protein sequence ID" value="SFS42233.1"/>
    <property type="molecule type" value="Genomic_DNA"/>
</dbReference>
<organism evidence="1 2">
    <name type="scientific">Brevundimonas viscosa</name>
    <dbReference type="NCBI Taxonomy" id="871741"/>
    <lineage>
        <taxon>Bacteria</taxon>
        <taxon>Pseudomonadati</taxon>
        <taxon>Pseudomonadota</taxon>
        <taxon>Alphaproteobacteria</taxon>
        <taxon>Caulobacterales</taxon>
        <taxon>Caulobacteraceae</taxon>
        <taxon>Brevundimonas</taxon>
    </lineage>
</organism>
<name>A0A1I6PPT3_9CAUL</name>
<evidence type="ECO:0000313" key="1">
    <source>
        <dbReference type="EMBL" id="SFS42233.1"/>
    </source>
</evidence>
<dbReference type="AlphaFoldDB" id="A0A1I6PPT3"/>
<accession>A0A1I6PPT3</accession>
<sequence length="134" mass="14678">MDLASLDTADVANEGVAMPVHGPDGQPVLQEDGAAVTITLLGDDSDELVKFDRQLVNRSLRGGQPITAELAEAKEISRLARATVGWSGIVLDGEVLKFSEENAKKLYKRLRWLRQQVRVFVADRANFMKASPES</sequence>
<dbReference type="STRING" id="871741.SAMN05192570_1166"/>
<dbReference type="RefSeq" id="WP_092307736.1">
    <property type="nucleotide sequence ID" value="NZ_FOZV01000002.1"/>
</dbReference>
<dbReference type="Proteomes" id="UP000198788">
    <property type="component" value="Unassembled WGS sequence"/>
</dbReference>
<keyword evidence="2" id="KW-1185">Reference proteome</keyword>